<keyword evidence="1" id="KW-0732">Signal</keyword>
<dbReference type="EMBL" id="LFBU01000001">
    <property type="protein sequence ID" value="KMQ75013.1"/>
    <property type="molecule type" value="Genomic_DNA"/>
</dbReference>
<feature type="signal peptide" evidence="1">
    <location>
        <begin position="1"/>
        <end position="24"/>
    </location>
</feature>
<comment type="caution">
    <text evidence="2">The sequence shown here is derived from an EMBL/GenBank/DDBJ whole genome shotgun (WGS) entry which is preliminary data.</text>
</comment>
<dbReference type="STRING" id="1658765.Msub_11212"/>
<evidence type="ECO:0000256" key="1">
    <source>
        <dbReference type="SAM" id="SignalP"/>
    </source>
</evidence>
<dbReference type="AlphaFoldDB" id="A0A0J7J975"/>
<dbReference type="RefSeq" id="WP_048495166.1">
    <property type="nucleotide sequence ID" value="NZ_LFBU01000001.1"/>
</dbReference>
<reference evidence="2 3" key="1">
    <citation type="submission" date="2015-06" db="EMBL/GenBank/DDBJ databases">
        <title>Marinobacter subterrani, a genetically tractable neutrophilic iron-oxidizing strain isolated from the Soudan Iron Mine.</title>
        <authorList>
            <person name="Bonis B.M."/>
            <person name="Gralnick J.A."/>
        </authorList>
    </citation>
    <scope>NUCLEOTIDE SEQUENCE [LARGE SCALE GENOMIC DNA]</scope>
    <source>
        <strain evidence="2 3">JG233</strain>
    </source>
</reference>
<evidence type="ECO:0000313" key="3">
    <source>
        <dbReference type="Proteomes" id="UP000036102"/>
    </source>
</evidence>
<dbReference type="Proteomes" id="UP000036102">
    <property type="component" value="Unassembled WGS sequence"/>
</dbReference>
<feature type="chain" id="PRO_5005289609" evidence="1">
    <location>
        <begin position="25"/>
        <end position="299"/>
    </location>
</feature>
<accession>A0A0J7J975</accession>
<gene>
    <name evidence="2" type="ORF">Msub_11212</name>
</gene>
<proteinExistence type="predicted"/>
<evidence type="ECO:0000313" key="2">
    <source>
        <dbReference type="EMBL" id="KMQ75013.1"/>
    </source>
</evidence>
<name>A0A0J7J975_9GAMM</name>
<keyword evidence="3" id="KW-1185">Reference proteome</keyword>
<organism evidence="2 3">
    <name type="scientific">Marinobacter subterrani</name>
    <dbReference type="NCBI Taxonomy" id="1658765"/>
    <lineage>
        <taxon>Bacteria</taxon>
        <taxon>Pseudomonadati</taxon>
        <taxon>Pseudomonadota</taxon>
        <taxon>Gammaproteobacteria</taxon>
        <taxon>Pseudomonadales</taxon>
        <taxon>Marinobacteraceae</taxon>
        <taxon>Marinobacter</taxon>
    </lineage>
</organism>
<dbReference type="PATRIC" id="fig|1658765.3.peg.1199"/>
<sequence length="299" mass="31934">MRQQAYGYAAITLFCLGIAPVAQAELKPISDATMGEVTGQAFMQIQNIQDIPGNPHEFTRMTLGMDVETRINVDDIKVGEIDGGADFAAQHVALGHIARVDGVQYNGRTYSSGDTVHFEAVQPYIELAEDPVEGKLSGFRMGFAQARGSVSSLTSSFSGNIGLKLEDGSGAVYDATLLDQNAQVTSLRASHIGIVDPAAAPANCTEGAATNCAPLTHLQSIIVGEKNTDGTTGFTDDFFIGFQREDVDWQSPDGANVINAGKGVFINLPTSMTVNMNQLINSGVERLQTHRQDMGTRLF</sequence>
<dbReference type="OrthoDB" id="6358750at2"/>
<protein>
    <submittedName>
        <fullName evidence="2">Uncharacterized protein</fullName>
    </submittedName>
</protein>